<accession>A0A5M3MI44</accession>
<comment type="caution">
    <text evidence="3">The sequence shown here is derived from an EMBL/GenBank/DDBJ whole genome shotgun (WGS) entry which is preliminary data.</text>
</comment>
<feature type="domain" description="Nephrocystin 3-like N-terminal" evidence="2">
    <location>
        <begin position="1"/>
        <end position="79"/>
    </location>
</feature>
<evidence type="ECO:0000313" key="3">
    <source>
        <dbReference type="EMBL" id="EIW78315.1"/>
    </source>
</evidence>
<dbReference type="EMBL" id="JH711582">
    <property type="protein sequence ID" value="EIW78315.1"/>
    <property type="molecule type" value="Genomic_DNA"/>
</dbReference>
<dbReference type="GeneID" id="19206641"/>
<dbReference type="Proteomes" id="UP000053558">
    <property type="component" value="Unassembled WGS sequence"/>
</dbReference>
<keyword evidence="4" id="KW-1185">Reference proteome</keyword>
<evidence type="ECO:0000313" key="4">
    <source>
        <dbReference type="Proteomes" id="UP000053558"/>
    </source>
</evidence>
<sequence>WLFGGSGSGKSSVAYTTAERLRSRDQLAATFFFSRKDTYRSGTDRVFFTLAYQIGLLHHIAKAAIIKAIRHDPDLLSPHKYHLDQFNKLLVEP</sequence>
<dbReference type="InterPro" id="IPR056884">
    <property type="entry name" value="NPHP3-like_N"/>
</dbReference>
<feature type="non-terminal residue" evidence="3">
    <location>
        <position position="93"/>
    </location>
</feature>
<gene>
    <name evidence="3" type="ORF">CONPUDRAFT_28344</name>
</gene>
<dbReference type="KEGG" id="cput:CONPUDRAFT_28344"/>
<proteinExistence type="predicted"/>
<evidence type="ECO:0000256" key="1">
    <source>
        <dbReference type="ARBA" id="ARBA00022737"/>
    </source>
</evidence>
<evidence type="ECO:0000259" key="2">
    <source>
        <dbReference type="Pfam" id="PF24883"/>
    </source>
</evidence>
<dbReference type="RefSeq" id="XP_007771080.1">
    <property type="nucleotide sequence ID" value="XM_007772890.1"/>
</dbReference>
<organism evidence="3 4">
    <name type="scientific">Coniophora puteana (strain RWD-64-598)</name>
    <name type="common">Brown rot fungus</name>
    <dbReference type="NCBI Taxonomy" id="741705"/>
    <lineage>
        <taxon>Eukaryota</taxon>
        <taxon>Fungi</taxon>
        <taxon>Dikarya</taxon>
        <taxon>Basidiomycota</taxon>
        <taxon>Agaricomycotina</taxon>
        <taxon>Agaricomycetes</taxon>
        <taxon>Agaricomycetidae</taxon>
        <taxon>Boletales</taxon>
        <taxon>Coniophorineae</taxon>
        <taxon>Coniophoraceae</taxon>
        <taxon>Coniophora</taxon>
    </lineage>
</organism>
<feature type="non-terminal residue" evidence="3">
    <location>
        <position position="1"/>
    </location>
</feature>
<dbReference type="AlphaFoldDB" id="A0A5M3MI44"/>
<name>A0A5M3MI44_CONPW</name>
<protein>
    <recommendedName>
        <fullName evidence="2">Nephrocystin 3-like N-terminal domain-containing protein</fullName>
    </recommendedName>
</protein>
<dbReference type="Pfam" id="PF24883">
    <property type="entry name" value="NPHP3_N"/>
    <property type="match status" value="1"/>
</dbReference>
<keyword evidence="1" id="KW-0677">Repeat</keyword>
<reference evidence="4" key="1">
    <citation type="journal article" date="2012" name="Science">
        <title>The Paleozoic origin of enzymatic lignin decomposition reconstructed from 31 fungal genomes.</title>
        <authorList>
            <person name="Floudas D."/>
            <person name="Binder M."/>
            <person name="Riley R."/>
            <person name="Barry K."/>
            <person name="Blanchette R.A."/>
            <person name="Henrissat B."/>
            <person name="Martinez A.T."/>
            <person name="Otillar R."/>
            <person name="Spatafora J.W."/>
            <person name="Yadav J.S."/>
            <person name="Aerts A."/>
            <person name="Benoit I."/>
            <person name="Boyd A."/>
            <person name="Carlson A."/>
            <person name="Copeland A."/>
            <person name="Coutinho P.M."/>
            <person name="de Vries R.P."/>
            <person name="Ferreira P."/>
            <person name="Findley K."/>
            <person name="Foster B."/>
            <person name="Gaskell J."/>
            <person name="Glotzer D."/>
            <person name="Gorecki P."/>
            <person name="Heitman J."/>
            <person name="Hesse C."/>
            <person name="Hori C."/>
            <person name="Igarashi K."/>
            <person name="Jurgens J.A."/>
            <person name="Kallen N."/>
            <person name="Kersten P."/>
            <person name="Kohler A."/>
            <person name="Kuees U."/>
            <person name="Kumar T.K.A."/>
            <person name="Kuo A."/>
            <person name="LaButti K."/>
            <person name="Larrondo L.F."/>
            <person name="Lindquist E."/>
            <person name="Ling A."/>
            <person name="Lombard V."/>
            <person name="Lucas S."/>
            <person name="Lundell T."/>
            <person name="Martin R."/>
            <person name="McLaughlin D.J."/>
            <person name="Morgenstern I."/>
            <person name="Morin E."/>
            <person name="Murat C."/>
            <person name="Nagy L.G."/>
            <person name="Nolan M."/>
            <person name="Ohm R.A."/>
            <person name="Patyshakuliyeva A."/>
            <person name="Rokas A."/>
            <person name="Ruiz-Duenas F.J."/>
            <person name="Sabat G."/>
            <person name="Salamov A."/>
            <person name="Samejima M."/>
            <person name="Schmutz J."/>
            <person name="Slot J.C."/>
            <person name="St John F."/>
            <person name="Stenlid J."/>
            <person name="Sun H."/>
            <person name="Sun S."/>
            <person name="Syed K."/>
            <person name="Tsang A."/>
            <person name="Wiebenga A."/>
            <person name="Young D."/>
            <person name="Pisabarro A."/>
            <person name="Eastwood D.C."/>
            <person name="Martin F."/>
            <person name="Cullen D."/>
            <person name="Grigoriev I.V."/>
            <person name="Hibbett D.S."/>
        </authorList>
    </citation>
    <scope>NUCLEOTIDE SEQUENCE [LARGE SCALE GENOMIC DNA]</scope>
    <source>
        <strain evidence="4">RWD-64-598 SS2</strain>
    </source>
</reference>
<dbReference type="OrthoDB" id="2928561at2759"/>